<dbReference type="GO" id="GO:0016746">
    <property type="term" value="F:acyltransferase activity"/>
    <property type="evidence" value="ECO:0007669"/>
    <property type="project" value="UniProtKB-KW"/>
</dbReference>
<protein>
    <submittedName>
        <fullName evidence="1">Acyltransferase</fullName>
    </submittedName>
</protein>
<proteinExistence type="predicted"/>
<sequence>MHFENLLDIVLGKREVLSIIECPVCELEEIYYKDPATNKQTGRACSHCNFVQKFDFDSVKS</sequence>
<accession>A0A0B0IHI2</accession>
<dbReference type="eggNOG" id="ENOG5030DK4">
    <property type="taxonomic scope" value="Bacteria"/>
</dbReference>
<evidence type="ECO:0000313" key="1">
    <source>
        <dbReference type="EMBL" id="KHF39126.1"/>
    </source>
</evidence>
<keyword evidence="2" id="KW-1185">Reference proteome</keyword>
<dbReference type="Proteomes" id="UP000030832">
    <property type="component" value="Unassembled WGS sequence"/>
</dbReference>
<evidence type="ECO:0000313" key="2">
    <source>
        <dbReference type="Proteomes" id="UP000030832"/>
    </source>
</evidence>
<organism evidence="1 2">
    <name type="scientific">Halalkalibacter okhensis</name>
    <dbReference type="NCBI Taxonomy" id="333138"/>
    <lineage>
        <taxon>Bacteria</taxon>
        <taxon>Bacillati</taxon>
        <taxon>Bacillota</taxon>
        <taxon>Bacilli</taxon>
        <taxon>Bacillales</taxon>
        <taxon>Bacillaceae</taxon>
        <taxon>Halalkalibacter</taxon>
    </lineage>
</organism>
<dbReference type="EMBL" id="JRJU01000023">
    <property type="protein sequence ID" value="KHF39126.1"/>
    <property type="molecule type" value="Genomic_DNA"/>
</dbReference>
<reference evidence="1 2" key="1">
    <citation type="submission" date="2014-09" db="EMBL/GenBank/DDBJ databases">
        <title>Genome sequencing and annotation of Bacillus Okhensis strain Kh10-101T.</title>
        <authorList>
            <person name="Prakash J.S."/>
        </authorList>
    </citation>
    <scope>NUCLEOTIDE SEQUENCE [LARGE SCALE GENOMIC DNA]</scope>
    <source>
        <strain evidence="2">Kh10-101T</strain>
    </source>
</reference>
<name>A0A0B0IHI2_9BACI</name>
<comment type="caution">
    <text evidence="1">The sequence shown here is derived from an EMBL/GenBank/DDBJ whole genome shotgun (WGS) entry which is preliminary data.</text>
</comment>
<keyword evidence="1" id="KW-0012">Acyltransferase</keyword>
<dbReference type="RefSeq" id="WP_034631196.1">
    <property type="nucleotide sequence ID" value="NZ_JRJU01000023.1"/>
</dbReference>
<dbReference type="OrthoDB" id="2901877at2"/>
<keyword evidence="1" id="KW-0808">Transferase</keyword>
<dbReference type="AlphaFoldDB" id="A0A0B0IHI2"/>
<gene>
    <name evidence="1" type="ORF">LQ50_16975</name>
</gene>